<keyword evidence="3" id="KW-1185">Reference proteome</keyword>
<sequence>MLAFTRLHTLFFFVFGILLVGSSAHKVSPRHNALEARELQTNAARMEAGLPPLRPRQLFSPTRVARSPKPSGMPKYVQSSPNLWAYSILIAFSEPYSEVCDKRIKVSTGTGSSSRLVGFIAKTQTNGAFKVDRSGRSSSHLQVKFTPTSSPFNILIESSGSGSRPNLGFGGKNSNLNVAGAYNILTGTNSLASGSVPVNNANSLSSSYGRSYAESAVWWYSGSSLTASWVNPGKLTVSTEFYITQDDELIQIATGISAPSRSTRVYLSAEN</sequence>
<protein>
    <submittedName>
        <fullName evidence="2">Uncharacterized protein</fullName>
    </submittedName>
</protein>
<comment type="caution">
    <text evidence="2">The sequence shown here is derived from an EMBL/GenBank/DDBJ whole genome shotgun (WGS) entry which is preliminary data.</text>
</comment>
<dbReference type="OrthoDB" id="4584900at2759"/>
<dbReference type="EMBL" id="NHYD01001030">
    <property type="protein sequence ID" value="PPQ92490.1"/>
    <property type="molecule type" value="Genomic_DNA"/>
</dbReference>
<dbReference type="AlphaFoldDB" id="A0A409XP47"/>
<gene>
    <name evidence="2" type="ORF">CVT25_010435</name>
</gene>
<keyword evidence="1" id="KW-0732">Signal</keyword>
<organism evidence="2 3">
    <name type="scientific">Psilocybe cyanescens</name>
    <dbReference type="NCBI Taxonomy" id="93625"/>
    <lineage>
        <taxon>Eukaryota</taxon>
        <taxon>Fungi</taxon>
        <taxon>Dikarya</taxon>
        <taxon>Basidiomycota</taxon>
        <taxon>Agaricomycotina</taxon>
        <taxon>Agaricomycetes</taxon>
        <taxon>Agaricomycetidae</taxon>
        <taxon>Agaricales</taxon>
        <taxon>Agaricineae</taxon>
        <taxon>Strophariaceae</taxon>
        <taxon>Psilocybe</taxon>
    </lineage>
</organism>
<name>A0A409XP47_PSICY</name>
<evidence type="ECO:0000256" key="1">
    <source>
        <dbReference type="SAM" id="SignalP"/>
    </source>
</evidence>
<feature type="signal peptide" evidence="1">
    <location>
        <begin position="1"/>
        <end position="24"/>
    </location>
</feature>
<dbReference type="InParanoid" id="A0A409XP47"/>
<evidence type="ECO:0000313" key="2">
    <source>
        <dbReference type="EMBL" id="PPQ92490.1"/>
    </source>
</evidence>
<reference evidence="2 3" key="1">
    <citation type="journal article" date="2018" name="Evol. Lett.">
        <title>Horizontal gene cluster transfer increased hallucinogenic mushroom diversity.</title>
        <authorList>
            <person name="Reynolds H.T."/>
            <person name="Vijayakumar V."/>
            <person name="Gluck-Thaler E."/>
            <person name="Korotkin H.B."/>
            <person name="Matheny P.B."/>
            <person name="Slot J.C."/>
        </authorList>
    </citation>
    <scope>NUCLEOTIDE SEQUENCE [LARGE SCALE GENOMIC DNA]</scope>
    <source>
        <strain evidence="2 3">2631</strain>
    </source>
</reference>
<feature type="chain" id="PRO_5019575490" evidence="1">
    <location>
        <begin position="25"/>
        <end position="271"/>
    </location>
</feature>
<evidence type="ECO:0000313" key="3">
    <source>
        <dbReference type="Proteomes" id="UP000283269"/>
    </source>
</evidence>
<dbReference type="Proteomes" id="UP000283269">
    <property type="component" value="Unassembled WGS sequence"/>
</dbReference>
<proteinExistence type="predicted"/>
<accession>A0A409XP47</accession>